<dbReference type="InterPro" id="IPR003593">
    <property type="entry name" value="AAA+_ATPase"/>
</dbReference>
<dbReference type="PANTHER" id="PTHR32071:SF74">
    <property type="entry name" value="TRANSCRIPTIONAL ACTIVATOR ROCR"/>
    <property type="match status" value="1"/>
</dbReference>
<keyword evidence="5" id="KW-0804">Transcription</keyword>
<dbReference type="SUPFAM" id="SSF55785">
    <property type="entry name" value="PYP-like sensor domain (PAS domain)"/>
    <property type="match status" value="1"/>
</dbReference>
<keyword evidence="3" id="KW-0805">Transcription regulation</keyword>
<evidence type="ECO:0000256" key="4">
    <source>
        <dbReference type="ARBA" id="ARBA00023125"/>
    </source>
</evidence>
<dbReference type="PROSITE" id="PS00676">
    <property type="entry name" value="SIGMA54_INTERACT_2"/>
    <property type="match status" value="1"/>
</dbReference>
<dbReference type="RefSeq" id="WP_247341146.1">
    <property type="nucleotide sequence ID" value="NZ_CP095550.1"/>
</dbReference>
<proteinExistence type="predicted"/>
<dbReference type="Gene3D" id="3.40.50.300">
    <property type="entry name" value="P-loop containing nucleotide triphosphate hydrolases"/>
    <property type="match status" value="1"/>
</dbReference>
<dbReference type="Pfam" id="PF02954">
    <property type="entry name" value="HTH_8"/>
    <property type="match status" value="1"/>
</dbReference>
<keyword evidence="4" id="KW-0238">DNA-binding</keyword>
<keyword evidence="2" id="KW-0067">ATP-binding</keyword>
<keyword evidence="1" id="KW-0547">Nucleotide-binding</keyword>
<reference evidence="8" key="1">
    <citation type="journal article" date="2019" name="Int. J. Syst. Evol. Microbiol.">
        <title>The Global Catalogue of Microorganisms (GCM) 10K type strain sequencing project: providing services to taxonomists for standard genome sequencing and annotation.</title>
        <authorList>
            <consortium name="The Broad Institute Genomics Platform"/>
            <consortium name="The Broad Institute Genome Sequencing Center for Infectious Disease"/>
            <person name="Wu L."/>
            <person name="Ma J."/>
        </authorList>
    </citation>
    <scope>NUCLEOTIDE SEQUENCE [LARGE SCALE GENOMIC DNA]</scope>
    <source>
        <strain evidence="8">CGMCC 1.15474</strain>
    </source>
</reference>
<dbReference type="InterPro" id="IPR000014">
    <property type="entry name" value="PAS"/>
</dbReference>
<dbReference type="PROSITE" id="PS00688">
    <property type="entry name" value="SIGMA54_INTERACT_3"/>
    <property type="match status" value="1"/>
</dbReference>
<dbReference type="PRINTS" id="PR01590">
    <property type="entry name" value="HTHFIS"/>
</dbReference>
<evidence type="ECO:0000259" key="6">
    <source>
        <dbReference type="PROSITE" id="PS50045"/>
    </source>
</evidence>
<dbReference type="CDD" id="cd00130">
    <property type="entry name" value="PAS"/>
    <property type="match status" value="1"/>
</dbReference>
<dbReference type="InterPro" id="IPR058031">
    <property type="entry name" value="AAA_lid_NorR"/>
</dbReference>
<dbReference type="NCBIfam" id="TIGR00229">
    <property type="entry name" value="sensory_box"/>
    <property type="match status" value="1"/>
</dbReference>
<dbReference type="Gene3D" id="1.10.10.60">
    <property type="entry name" value="Homeodomain-like"/>
    <property type="match status" value="1"/>
</dbReference>
<feature type="domain" description="Sigma-54 factor interaction" evidence="6">
    <location>
        <begin position="146"/>
        <end position="374"/>
    </location>
</feature>
<evidence type="ECO:0000256" key="1">
    <source>
        <dbReference type="ARBA" id="ARBA00022741"/>
    </source>
</evidence>
<dbReference type="InterPro" id="IPR002197">
    <property type="entry name" value="HTH_Fis"/>
</dbReference>
<dbReference type="Gene3D" id="1.10.8.60">
    <property type="match status" value="1"/>
</dbReference>
<dbReference type="Gene3D" id="3.30.450.20">
    <property type="entry name" value="PAS domain"/>
    <property type="match status" value="1"/>
</dbReference>
<name>A0ABW5BX90_9BACI</name>
<evidence type="ECO:0000256" key="2">
    <source>
        <dbReference type="ARBA" id="ARBA00022840"/>
    </source>
</evidence>
<dbReference type="PANTHER" id="PTHR32071">
    <property type="entry name" value="TRANSCRIPTIONAL REGULATORY PROTEIN"/>
    <property type="match status" value="1"/>
</dbReference>
<evidence type="ECO:0000256" key="3">
    <source>
        <dbReference type="ARBA" id="ARBA00023015"/>
    </source>
</evidence>
<keyword evidence="8" id="KW-1185">Reference proteome</keyword>
<dbReference type="InterPro" id="IPR025944">
    <property type="entry name" value="Sigma_54_int_dom_CS"/>
</dbReference>
<gene>
    <name evidence="7" type="ORF">ACFSKK_06100</name>
</gene>
<dbReference type="PROSITE" id="PS50045">
    <property type="entry name" value="SIGMA54_INTERACT_4"/>
    <property type="match status" value="1"/>
</dbReference>
<dbReference type="SMART" id="SM00382">
    <property type="entry name" value="AAA"/>
    <property type="match status" value="1"/>
</dbReference>
<dbReference type="Proteomes" id="UP001597318">
    <property type="component" value="Unassembled WGS sequence"/>
</dbReference>
<accession>A0ABW5BX90</accession>
<dbReference type="Pfam" id="PF25601">
    <property type="entry name" value="AAA_lid_14"/>
    <property type="match status" value="1"/>
</dbReference>
<organism evidence="7 8">
    <name type="scientific">Metabacillus endolithicus</name>
    <dbReference type="NCBI Taxonomy" id="1535204"/>
    <lineage>
        <taxon>Bacteria</taxon>
        <taxon>Bacillati</taxon>
        <taxon>Bacillota</taxon>
        <taxon>Bacilli</taxon>
        <taxon>Bacillales</taxon>
        <taxon>Bacillaceae</taxon>
        <taxon>Metabacillus</taxon>
    </lineage>
</organism>
<evidence type="ECO:0000256" key="5">
    <source>
        <dbReference type="ARBA" id="ARBA00023163"/>
    </source>
</evidence>
<dbReference type="PROSITE" id="PS00675">
    <property type="entry name" value="SIGMA54_INTERACT_1"/>
    <property type="match status" value="1"/>
</dbReference>
<sequence length="471" mass="53639">MKIENLTNAEMQAIIQTLVNMIDIGIHVVNKDGKTIIYNKKMADIEEMDPNNVHGKNILELFKFNNETESTLISALRGNATKKSKQTYFTHNGQEITTINDTCPLYDSTQQICGAIEVAKDITNLERIIRDNILKKGDTKFTFDHIIGKSIKIAEVIEASKRATRTSSSILIVGETGTGKELFAQSIHNGSKRSSYPFISQNCAALPESLIEGILFGTKKGAFTGSIERPGLFEQAEGGTLLLDEINSLDPTLQAKLLRALQEKTIRRVGDTKDKKIDVRVIATINEDPIDAIANGHLRKDLFYRLSVVSLFIPPLRERKDDTQILAQSFLKKFNYLFDMNVKSISKHVLALFEAYDWPGNVRELEHIIEGAMNLMEPEEVIIDVPHLPISFKQKATEFVDLAVYDENQFYEKDKEESKELLTLEDYMTNREKEYLEKILKEHDYNISQTAKTLQISRQSLQYRLRKFKLK</sequence>
<dbReference type="InterPro" id="IPR002078">
    <property type="entry name" value="Sigma_54_int"/>
</dbReference>
<comment type="caution">
    <text evidence="7">The sequence shown here is derived from an EMBL/GenBank/DDBJ whole genome shotgun (WGS) entry which is preliminary data.</text>
</comment>
<evidence type="ECO:0000313" key="8">
    <source>
        <dbReference type="Proteomes" id="UP001597318"/>
    </source>
</evidence>
<dbReference type="InterPro" id="IPR027417">
    <property type="entry name" value="P-loop_NTPase"/>
</dbReference>
<dbReference type="InterPro" id="IPR009057">
    <property type="entry name" value="Homeodomain-like_sf"/>
</dbReference>
<dbReference type="InterPro" id="IPR035965">
    <property type="entry name" value="PAS-like_dom_sf"/>
</dbReference>
<dbReference type="SUPFAM" id="SSF46689">
    <property type="entry name" value="Homeodomain-like"/>
    <property type="match status" value="1"/>
</dbReference>
<dbReference type="EMBL" id="JBHUIK010000001">
    <property type="protein sequence ID" value="MFD2213285.1"/>
    <property type="molecule type" value="Genomic_DNA"/>
</dbReference>
<dbReference type="Pfam" id="PF00158">
    <property type="entry name" value="Sigma54_activat"/>
    <property type="match status" value="1"/>
</dbReference>
<dbReference type="InterPro" id="IPR025662">
    <property type="entry name" value="Sigma_54_int_dom_ATP-bd_1"/>
</dbReference>
<evidence type="ECO:0000313" key="7">
    <source>
        <dbReference type="EMBL" id="MFD2213285.1"/>
    </source>
</evidence>
<dbReference type="CDD" id="cd00009">
    <property type="entry name" value="AAA"/>
    <property type="match status" value="1"/>
</dbReference>
<protein>
    <submittedName>
        <fullName evidence="7">Sigma-54 interaction domain-containing protein</fullName>
    </submittedName>
</protein>
<dbReference type="Pfam" id="PF13426">
    <property type="entry name" value="PAS_9"/>
    <property type="match status" value="1"/>
</dbReference>
<dbReference type="InterPro" id="IPR025943">
    <property type="entry name" value="Sigma_54_int_dom_ATP-bd_2"/>
</dbReference>
<dbReference type="SUPFAM" id="SSF52540">
    <property type="entry name" value="P-loop containing nucleoside triphosphate hydrolases"/>
    <property type="match status" value="1"/>
</dbReference>